<evidence type="ECO:0000313" key="11">
    <source>
        <dbReference type="EMBL" id="KAL0925471.1"/>
    </source>
</evidence>
<keyword evidence="2" id="KW-0813">Transport</keyword>
<evidence type="ECO:0000313" key="12">
    <source>
        <dbReference type="Proteomes" id="UP001552299"/>
    </source>
</evidence>
<feature type="compositionally biased region" description="Polar residues" evidence="8">
    <location>
        <begin position="50"/>
        <end position="63"/>
    </location>
</feature>
<dbReference type="InterPro" id="IPR027417">
    <property type="entry name" value="P-loop_NTPase"/>
</dbReference>
<keyword evidence="12" id="KW-1185">Reference proteome</keyword>
<feature type="transmembrane region" description="Helical" evidence="9">
    <location>
        <begin position="953"/>
        <end position="980"/>
    </location>
</feature>
<feature type="transmembrane region" description="Helical" evidence="9">
    <location>
        <begin position="1019"/>
        <end position="1040"/>
    </location>
</feature>
<proteinExistence type="predicted"/>
<keyword evidence="7 9" id="KW-0472">Membrane</keyword>
<comment type="subcellular location">
    <subcellularLocation>
        <location evidence="1">Membrane</location>
        <topology evidence="1">Multi-pass membrane protein</topology>
    </subcellularLocation>
</comment>
<evidence type="ECO:0000256" key="3">
    <source>
        <dbReference type="ARBA" id="ARBA00022692"/>
    </source>
</evidence>
<evidence type="ECO:0000256" key="7">
    <source>
        <dbReference type="ARBA" id="ARBA00023136"/>
    </source>
</evidence>
<gene>
    <name evidence="11" type="ORF">M5K25_003803</name>
</gene>
<dbReference type="PANTHER" id="PTHR48041">
    <property type="entry name" value="ABC TRANSPORTER G FAMILY MEMBER 28"/>
    <property type="match status" value="1"/>
</dbReference>
<dbReference type="SUPFAM" id="SSF52540">
    <property type="entry name" value="P-loop containing nucleoside triphosphate hydrolases"/>
    <property type="match status" value="1"/>
</dbReference>
<evidence type="ECO:0000256" key="1">
    <source>
        <dbReference type="ARBA" id="ARBA00004141"/>
    </source>
</evidence>
<reference evidence="11 12" key="1">
    <citation type="journal article" date="2024" name="Plant Biotechnol. J.">
        <title>Dendrobium thyrsiflorum genome and its molecular insights into genes involved in important horticultural traits.</title>
        <authorList>
            <person name="Chen B."/>
            <person name="Wang J.Y."/>
            <person name="Zheng P.J."/>
            <person name="Li K.L."/>
            <person name="Liang Y.M."/>
            <person name="Chen X.F."/>
            <person name="Zhang C."/>
            <person name="Zhao X."/>
            <person name="He X."/>
            <person name="Zhang G.Q."/>
            <person name="Liu Z.J."/>
            <person name="Xu Q."/>
        </authorList>
    </citation>
    <scope>NUCLEOTIDE SEQUENCE [LARGE SCALE GENOMIC DNA]</scope>
    <source>
        <strain evidence="11">GZMU011</strain>
    </source>
</reference>
<protein>
    <recommendedName>
        <fullName evidence="10">ABC transporter domain-containing protein</fullName>
    </recommendedName>
</protein>
<dbReference type="Proteomes" id="UP001552299">
    <property type="component" value="Unassembled WGS sequence"/>
</dbReference>
<dbReference type="GO" id="GO:0016020">
    <property type="term" value="C:membrane"/>
    <property type="evidence" value="ECO:0007669"/>
    <property type="project" value="UniProtKB-SubCell"/>
</dbReference>
<keyword evidence="5" id="KW-0067">ATP-binding</keyword>
<dbReference type="PROSITE" id="PS00211">
    <property type="entry name" value="ABC_TRANSPORTER_1"/>
    <property type="match status" value="1"/>
</dbReference>
<evidence type="ECO:0000256" key="4">
    <source>
        <dbReference type="ARBA" id="ARBA00022741"/>
    </source>
</evidence>
<dbReference type="CDD" id="cd03213">
    <property type="entry name" value="ABCG_EPDR"/>
    <property type="match status" value="1"/>
</dbReference>
<keyword evidence="3 9" id="KW-0812">Transmembrane</keyword>
<evidence type="ECO:0000256" key="2">
    <source>
        <dbReference type="ARBA" id="ARBA00022448"/>
    </source>
</evidence>
<feature type="transmembrane region" description="Helical" evidence="9">
    <location>
        <begin position="911"/>
        <end position="933"/>
    </location>
</feature>
<comment type="caution">
    <text evidence="11">The sequence shown here is derived from an EMBL/GenBank/DDBJ whole genome shotgun (WGS) entry which is preliminary data.</text>
</comment>
<dbReference type="Pfam" id="PF00005">
    <property type="entry name" value="ABC_tran"/>
    <property type="match status" value="1"/>
</dbReference>
<feature type="domain" description="ABC transporter" evidence="10">
    <location>
        <begin position="571"/>
        <end position="814"/>
    </location>
</feature>
<dbReference type="PROSITE" id="PS50893">
    <property type="entry name" value="ABC_TRANSPORTER_2"/>
    <property type="match status" value="1"/>
</dbReference>
<dbReference type="InterPro" id="IPR003593">
    <property type="entry name" value="AAA+_ATPase"/>
</dbReference>
<dbReference type="SMART" id="SM00382">
    <property type="entry name" value="AAA"/>
    <property type="match status" value="1"/>
</dbReference>
<accession>A0ABD0VL60</accession>
<keyword evidence="6 9" id="KW-1133">Transmembrane helix</keyword>
<dbReference type="InterPro" id="IPR050352">
    <property type="entry name" value="ABCG_transporters"/>
</dbReference>
<dbReference type="PANTHER" id="PTHR48041:SF100">
    <property type="entry name" value="ABC TRANSPORTER-LIKE"/>
    <property type="match status" value="1"/>
</dbReference>
<dbReference type="AlphaFoldDB" id="A0ABD0VL60"/>
<dbReference type="Pfam" id="PF01061">
    <property type="entry name" value="ABC2_membrane"/>
    <property type="match status" value="1"/>
</dbReference>
<organism evidence="11 12">
    <name type="scientific">Dendrobium thyrsiflorum</name>
    <name type="common">Pinecone-like raceme dendrobium</name>
    <name type="synonym">Orchid</name>
    <dbReference type="NCBI Taxonomy" id="117978"/>
    <lineage>
        <taxon>Eukaryota</taxon>
        <taxon>Viridiplantae</taxon>
        <taxon>Streptophyta</taxon>
        <taxon>Embryophyta</taxon>
        <taxon>Tracheophyta</taxon>
        <taxon>Spermatophyta</taxon>
        <taxon>Magnoliopsida</taxon>
        <taxon>Liliopsida</taxon>
        <taxon>Asparagales</taxon>
        <taxon>Orchidaceae</taxon>
        <taxon>Epidendroideae</taxon>
        <taxon>Malaxideae</taxon>
        <taxon>Dendrobiinae</taxon>
        <taxon>Dendrobium</taxon>
    </lineage>
</organism>
<dbReference type="Gene3D" id="3.40.50.300">
    <property type="entry name" value="P-loop containing nucleotide triphosphate hydrolases"/>
    <property type="match status" value="1"/>
</dbReference>
<evidence type="ECO:0000256" key="6">
    <source>
        <dbReference type="ARBA" id="ARBA00022989"/>
    </source>
</evidence>
<dbReference type="GO" id="GO:0005524">
    <property type="term" value="F:ATP binding"/>
    <property type="evidence" value="ECO:0007669"/>
    <property type="project" value="UniProtKB-KW"/>
</dbReference>
<dbReference type="InterPro" id="IPR003439">
    <property type="entry name" value="ABC_transporter-like_ATP-bd"/>
</dbReference>
<dbReference type="FunFam" id="3.40.50.300:FF:001473">
    <property type="entry name" value="ATP-binding cassette transporter"/>
    <property type="match status" value="1"/>
</dbReference>
<dbReference type="InterPro" id="IPR017871">
    <property type="entry name" value="ABC_transporter-like_CS"/>
</dbReference>
<evidence type="ECO:0000256" key="9">
    <source>
        <dbReference type="SAM" id="Phobius"/>
    </source>
</evidence>
<sequence>MIPPYQSVELPNHDLSSKDLLSNNFDVPVNEESYGILIIVNNKFKKSKQVKSNAPPNNVSKFNNKAEGSRFSTLQEDKSVATRDLETENFNPVDPISNTDFDAAIPLEILKYSVASSEFAGFISKPAIQNSERPYRDEISDPIEIVDEAKAVYACATDVSHTVVSNANEVDANSIKDDPESNSAEVLPSGFPSFHSVKLSEVASTNMKVSADVDSVQIIKFEIGIVYANKDAYVRRLLWKDIEGMHYISWHDHCLPIRNGGLDFHLALSWEGSLRAKLAWNFVQNQNSLVNRIIRAKYGDSIWTSFQTGNSDTRKILLDGANNLKPIVRQKIGNGTKINVLNDLWIGGKPISMWPTFVNANLLEDCFVDLLLFESKSWDMNIFRDIFVEDLIDVIKQVQLDFKQEKDELELIHQFSSKNISALAFEEKFKLFEDANRFGKLNCKVWHPPPPKWIKLNIDASFLSSNLAGIGGVVRDDKGRFLMAFGKRLYHWVVAQLELLAILSLKDVLQDWMAEAEGILIEGDIINVIRLLHKSLVNNRSTLTSPQRMDLPIKSTPEFAGNSGRNTCYFIETKSISYEIPTGKSTHKTILDNVTCEARPGEVLAIVGPSGAGKSTLLSVLAGAIHPRTVCGAIHVNGRAMETSSFRRVSGYVTQDDALFPMLTVEETLAYSARLRLGLTLREATFRARALLLQLGLQPVARSRIGGPGTPGVSGGERRRVSIGVELVHNPAVLLLDEPTSGLDSASAHLIVTMLKSMAASNGKTVILTIHQPGFRILELLDRVVLIADGVLRHQGPLSLLQKRLEEGSHIIPPHINVLEYAMDSMEVLTIETQMQGSCRVPYSVLSEKREKSNYCCANSRINEVIILAERFAKNMVRTKQIFVARMIQSAVAGLGLGTIFMNAEDQQSKVGFFAFSLTFLLSSAVEGLPIFLQERRILMRETSRGAYRVSSYVIANSLVFLPILFAASILYATPVYWLIGLKREIDNYLFFSLVIWLVMLMANAFAACFGALVPNFILGNSVIAGLMGSFFLFSGYFISKQSIPKYWIFMYYLSLFKYPFEAFLLNEFGEKGKQECIQSGKGGCLQTGEMLLRQQGMEESHKWSNIGVMLGFIFVYRILSLVILWIKCLKLRR</sequence>
<evidence type="ECO:0000256" key="8">
    <source>
        <dbReference type="SAM" id="MobiDB-lite"/>
    </source>
</evidence>
<feature type="transmembrane region" description="Helical" evidence="9">
    <location>
        <begin position="1047"/>
        <end position="1066"/>
    </location>
</feature>
<keyword evidence="4" id="KW-0547">Nucleotide-binding</keyword>
<evidence type="ECO:0000256" key="5">
    <source>
        <dbReference type="ARBA" id="ARBA00022840"/>
    </source>
</evidence>
<feature type="transmembrane region" description="Helical" evidence="9">
    <location>
        <begin position="883"/>
        <end position="904"/>
    </location>
</feature>
<name>A0ABD0VL60_DENTH</name>
<evidence type="ECO:0000259" key="10">
    <source>
        <dbReference type="PROSITE" id="PS50893"/>
    </source>
</evidence>
<feature type="transmembrane region" description="Helical" evidence="9">
    <location>
        <begin position="989"/>
        <end position="1013"/>
    </location>
</feature>
<dbReference type="EMBL" id="JANQDX010000004">
    <property type="protein sequence ID" value="KAL0925471.1"/>
    <property type="molecule type" value="Genomic_DNA"/>
</dbReference>
<dbReference type="InterPro" id="IPR013525">
    <property type="entry name" value="ABC2_TM"/>
</dbReference>
<feature type="region of interest" description="Disordered" evidence="8">
    <location>
        <begin position="49"/>
        <end position="68"/>
    </location>
</feature>
<feature type="transmembrane region" description="Helical" evidence="9">
    <location>
        <begin position="1107"/>
        <end position="1127"/>
    </location>
</feature>